<reference evidence="2 3" key="1">
    <citation type="journal article" date="2024" name="J Genomics">
        <title>Draft genome sequencing and assembly of Favolaschia claudopus CIRM-BRFM 2984 isolated from oak limbs.</title>
        <authorList>
            <person name="Navarro D."/>
            <person name="Drula E."/>
            <person name="Chaduli D."/>
            <person name="Cazenave R."/>
            <person name="Ahrendt S."/>
            <person name="Wang J."/>
            <person name="Lipzen A."/>
            <person name="Daum C."/>
            <person name="Barry K."/>
            <person name="Grigoriev I.V."/>
            <person name="Favel A."/>
            <person name="Rosso M.N."/>
            <person name="Martin F."/>
        </authorList>
    </citation>
    <scope>NUCLEOTIDE SEQUENCE [LARGE SCALE GENOMIC DNA]</scope>
    <source>
        <strain evidence="2 3">CIRM-BRFM 2984</strain>
    </source>
</reference>
<organism evidence="2 3">
    <name type="scientific">Favolaschia claudopus</name>
    <dbReference type="NCBI Taxonomy" id="2862362"/>
    <lineage>
        <taxon>Eukaryota</taxon>
        <taxon>Fungi</taxon>
        <taxon>Dikarya</taxon>
        <taxon>Basidiomycota</taxon>
        <taxon>Agaricomycotina</taxon>
        <taxon>Agaricomycetes</taxon>
        <taxon>Agaricomycetidae</taxon>
        <taxon>Agaricales</taxon>
        <taxon>Marasmiineae</taxon>
        <taxon>Mycenaceae</taxon>
        <taxon>Favolaschia</taxon>
    </lineage>
</organism>
<dbReference type="AlphaFoldDB" id="A0AAV9ZZ14"/>
<dbReference type="Proteomes" id="UP001362999">
    <property type="component" value="Unassembled WGS sequence"/>
</dbReference>
<proteinExistence type="predicted"/>
<accession>A0AAV9ZZ14</accession>
<name>A0AAV9ZZ14_9AGAR</name>
<evidence type="ECO:0000313" key="2">
    <source>
        <dbReference type="EMBL" id="KAK6995918.1"/>
    </source>
</evidence>
<dbReference type="EMBL" id="JAWWNJ010000100">
    <property type="protein sequence ID" value="KAK6995918.1"/>
    <property type="molecule type" value="Genomic_DNA"/>
</dbReference>
<evidence type="ECO:0000313" key="3">
    <source>
        <dbReference type="Proteomes" id="UP001362999"/>
    </source>
</evidence>
<sequence length="217" mass="24836">MEELSTNLKKSCGIDLQNVDWMYAIGRNPPHPLRPLGSWSGSLRRWTSLQSSALWTLCLCSSAVQCRRPFHRPSYTLEFVDRAPRSRRSRTPAQRRPLVRAHPLAGTEIEASMRAANISTPSTFRGVFADAVRRMTMMEGNESQEMLPASSSPPPRPRRRLHNVTACIYLSPLHSPCQSRLRLHLLRMELNRALETGRARARGRLRQPMVESRRTQR</sequence>
<protein>
    <submittedName>
        <fullName evidence="2">Uncharacterized protein</fullName>
    </submittedName>
</protein>
<keyword evidence="3" id="KW-1185">Reference proteome</keyword>
<evidence type="ECO:0000256" key="1">
    <source>
        <dbReference type="SAM" id="MobiDB-lite"/>
    </source>
</evidence>
<gene>
    <name evidence="2" type="ORF">R3P38DRAFT_97785</name>
</gene>
<feature type="region of interest" description="Disordered" evidence="1">
    <location>
        <begin position="140"/>
        <end position="159"/>
    </location>
</feature>
<comment type="caution">
    <text evidence="2">The sequence shown here is derived from an EMBL/GenBank/DDBJ whole genome shotgun (WGS) entry which is preliminary data.</text>
</comment>